<dbReference type="SUPFAM" id="SSF53850">
    <property type="entry name" value="Periplasmic binding protein-like II"/>
    <property type="match status" value="1"/>
</dbReference>
<dbReference type="Proteomes" id="UP000175691">
    <property type="component" value="Unassembled WGS sequence"/>
</dbReference>
<evidence type="ECO:0000259" key="5">
    <source>
        <dbReference type="PROSITE" id="PS50931"/>
    </source>
</evidence>
<gene>
    <name evidence="6" type="ORF">BFC18_03470</name>
</gene>
<comment type="caution">
    <text evidence="6">The sequence shown here is derived from an EMBL/GenBank/DDBJ whole genome shotgun (WGS) entry which is preliminary data.</text>
</comment>
<dbReference type="Gene3D" id="1.10.10.10">
    <property type="entry name" value="Winged helix-like DNA-binding domain superfamily/Winged helix DNA-binding domain"/>
    <property type="match status" value="1"/>
</dbReference>
<proteinExistence type="inferred from homology"/>
<feature type="domain" description="HTH lysR-type" evidence="5">
    <location>
        <begin position="1"/>
        <end position="58"/>
    </location>
</feature>
<dbReference type="OrthoDB" id="9786526at2"/>
<dbReference type="STRING" id="1656094.BFC18_03470"/>
<dbReference type="AlphaFoldDB" id="A0A1E7ZFV9"/>
<evidence type="ECO:0000256" key="2">
    <source>
        <dbReference type="ARBA" id="ARBA00023015"/>
    </source>
</evidence>
<name>A0A1E7ZFV9_9ALTE</name>
<dbReference type="PANTHER" id="PTHR30126">
    <property type="entry name" value="HTH-TYPE TRANSCRIPTIONAL REGULATOR"/>
    <property type="match status" value="1"/>
</dbReference>
<protein>
    <submittedName>
        <fullName evidence="6">LysR family transcriptional regulator</fullName>
    </submittedName>
</protein>
<keyword evidence="4" id="KW-0804">Transcription</keyword>
<dbReference type="GO" id="GO:0003700">
    <property type="term" value="F:DNA-binding transcription factor activity"/>
    <property type="evidence" value="ECO:0007669"/>
    <property type="project" value="InterPro"/>
</dbReference>
<keyword evidence="7" id="KW-1185">Reference proteome</keyword>
<organism evidence="6 7">
    <name type="scientific">Alteromonas confluentis</name>
    <dbReference type="NCBI Taxonomy" id="1656094"/>
    <lineage>
        <taxon>Bacteria</taxon>
        <taxon>Pseudomonadati</taxon>
        <taxon>Pseudomonadota</taxon>
        <taxon>Gammaproteobacteria</taxon>
        <taxon>Alteromonadales</taxon>
        <taxon>Alteromonadaceae</taxon>
        <taxon>Alteromonas/Salinimonas group</taxon>
        <taxon>Alteromonas</taxon>
    </lineage>
</organism>
<dbReference type="GO" id="GO:0000976">
    <property type="term" value="F:transcription cis-regulatory region binding"/>
    <property type="evidence" value="ECO:0007669"/>
    <property type="project" value="TreeGrafter"/>
</dbReference>
<dbReference type="PANTHER" id="PTHR30126:SF40">
    <property type="entry name" value="HTH-TYPE TRANSCRIPTIONAL REGULATOR GLTR"/>
    <property type="match status" value="1"/>
</dbReference>
<evidence type="ECO:0000313" key="7">
    <source>
        <dbReference type="Proteomes" id="UP000175691"/>
    </source>
</evidence>
<dbReference type="RefSeq" id="WP_070123628.1">
    <property type="nucleotide sequence ID" value="NZ_MDHN01000005.1"/>
</dbReference>
<keyword evidence="2" id="KW-0805">Transcription regulation</keyword>
<dbReference type="InterPro" id="IPR000847">
    <property type="entry name" value="LysR_HTH_N"/>
</dbReference>
<comment type="similarity">
    <text evidence="1">Belongs to the LysR transcriptional regulatory family.</text>
</comment>
<evidence type="ECO:0000256" key="3">
    <source>
        <dbReference type="ARBA" id="ARBA00023125"/>
    </source>
</evidence>
<reference evidence="6 7" key="1">
    <citation type="submission" date="2016-08" db="EMBL/GenBank/DDBJ databases">
        <authorList>
            <person name="Seilhamer J.J."/>
        </authorList>
    </citation>
    <scope>NUCLEOTIDE SEQUENCE [LARGE SCALE GENOMIC DNA]</scope>
    <source>
        <strain evidence="6 7">KCTC 42603</strain>
    </source>
</reference>
<dbReference type="PROSITE" id="PS50931">
    <property type="entry name" value="HTH_LYSR"/>
    <property type="match status" value="1"/>
</dbReference>
<dbReference type="InterPro" id="IPR036388">
    <property type="entry name" value="WH-like_DNA-bd_sf"/>
</dbReference>
<evidence type="ECO:0000256" key="4">
    <source>
        <dbReference type="ARBA" id="ARBA00023163"/>
    </source>
</evidence>
<dbReference type="Pfam" id="PF03466">
    <property type="entry name" value="LysR_substrate"/>
    <property type="match status" value="1"/>
</dbReference>
<accession>A0A1E7ZFV9</accession>
<sequence>MDISDLLVFKTVVEQNGVSRAAEVLHRVPSNVTARLKKLEAELNTDLFLRESNRLTVTSAGLRLLEYTDKILNLQKQAIAELTDAEPAGLLRLGSMESSAAARLPGILARFHQHYAAVQLELTANASMPLIERVLAGELDLVMASDPPDDRRLERVKCFEEELVLILPREWESNSALPETLTMVGYSRGCSYRHRLEKWLARHNHVCERVTEIPSHFTMIGCVIAGMGLAMVPRSVLALHQTEGLTLKTVDEDIAFAPTYLVYRKDNPSSAISAFIDCALAAPDAVTTGA</sequence>
<dbReference type="Gene3D" id="3.40.190.290">
    <property type="match status" value="1"/>
</dbReference>
<dbReference type="SUPFAM" id="SSF46785">
    <property type="entry name" value="Winged helix' DNA-binding domain"/>
    <property type="match status" value="1"/>
</dbReference>
<dbReference type="EMBL" id="MDHN01000005">
    <property type="protein sequence ID" value="OFC72403.1"/>
    <property type="molecule type" value="Genomic_DNA"/>
</dbReference>
<evidence type="ECO:0000256" key="1">
    <source>
        <dbReference type="ARBA" id="ARBA00009437"/>
    </source>
</evidence>
<dbReference type="InterPro" id="IPR036390">
    <property type="entry name" value="WH_DNA-bd_sf"/>
</dbReference>
<keyword evidence="3" id="KW-0238">DNA-binding</keyword>
<dbReference type="InterPro" id="IPR005119">
    <property type="entry name" value="LysR_subst-bd"/>
</dbReference>
<evidence type="ECO:0000313" key="6">
    <source>
        <dbReference type="EMBL" id="OFC72403.1"/>
    </source>
</evidence>
<dbReference type="Pfam" id="PF00126">
    <property type="entry name" value="HTH_1"/>
    <property type="match status" value="1"/>
</dbReference>